<dbReference type="InterPro" id="IPR041228">
    <property type="entry name" value="Dynein_C"/>
</dbReference>
<dbReference type="GeneID" id="94829018"/>
<keyword evidence="1" id="KW-0175">Coiled coil</keyword>
<gene>
    <name evidence="7" type="ORF">TRFO_08485</name>
</gene>
<accession>A0A1J4JJ96</accession>
<dbReference type="InterPro" id="IPR027417">
    <property type="entry name" value="P-loop_NTPase"/>
</dbReference>
<feature type="region of interest" description="Disordered" evidence="2">
    <location>
        <begin position="3966"/>
        <end position="4068"/>
    </location>
</feature>
<evidence type="ECO:0000259" key="3">
    <source>
        <dbReference type="Pfam" id="PF08393"/>
    </source>
</evidence>
<name>A0A1J4JJ96_9EUKA</name>
<dbReference type="InterPro" id="IPR042219">
    <property type="entry name" value="AAA_lid_11_sf"/>
</dbReference>
<dbReference type="Gene3D" id="1.20.920.20">
    <property type="match status" value="1"/>
</dbReference>
<dbReference type="InterPro" id="IPR042222">
    <property type="entry name" value="Dynein_2_N"/>
</dbReference>
<dbReference type="InterPro" id="IPR013602">
    <property type="entry name" value="Dynein_heavy_linker"/>
</dbReference>
<evidence type="ECO:0000259" key="5">
    <source>
        <dbReference type="Pfam" id="PF12781"/>
    </source>
</evidence>
<dbReference type="RefSeq" id="XP_068352375.1">
    <property type="nucleotide sequence ID" value="XM_068494314.1"/>
</dbReference>
<dbReference type="Gene3D" id="3.40.50.300">
    <property type="entry name" value="P-loop containing nucleotide triphosphate hydrolases"/>
    <property type="match status" value="6"/>
</dbReference>
<dbReference type="OrthoDB" id="10521832at2759"/>
<evidence type="ECO:0000259" key="6">
    <source>
        <dbReference type="Pfam" id="PF18199"/>
    </source>
</evidence>
<dbReference type="PANTHER" id="PTHR10676:SF396">
    <property type="entry name" value="DYNEIN AXONEMAL HEAVY CHAIN 1"/>
    <property type="match status" value="1"/>
</dbReference>
<dbReference type="Gene3D" id="1.20.58.1120">
    <property type="match status" value="1"/>
</dbReference>
<dbReference type="VEuPathDB" id="TrichDB:TRFO_08485"/>
<dbReference type="Proteomes" id="UP000179807">
    <property type="component" value="Unassembled WGS sequence"/>
</dbReference>
<dbReference type="InterPro" id="IPR026983">
    <property type="entry name" value="DHC"/>
</dbReference>
<feature type="domain" description="Dynein heavy chain ATP-binding dynein motor region" evidence="5">
    <location>
        <begin position="3050"/>
        <end position="3228"/>
    </location>
</feature>
<proteinExistence type="predicted"/>
<dbReference type="PANTHER" id="PTHR10676">
    <property type="entry name" value="DYNEIN HEAVY CHAIN FAMILY PROTEIN"/>
    <property type="match status" value="1"/>
</dbReference>
<dbReference type="InterPro" id="IPR035699">
    <property type="entry name" value="AAA_6"/>
</dbReference>
<comment type="caution">
    <text evidence="7">The sequence shown here is derived from an EMBL/GenBank/DDBJ whole genome shotgun (WGS) entry which is preliminary data.</text>
</comment>
<dbReference type="Gene3D" id="1.20.140.100">
    <property type="entry name" value="Dynein heavy chain, N-terminal domain 2"/>
    <property type="match status" value="1"/>
</dbReference>
<dbReference type="InterPro" id="IPR035706">
    <property type="entry name" value="AAA_9"/>
</dbReference>
<dbReference type="GO" id="GO:0008569">
    <property type="term" value="F:minus-end-directed microtubule motor activity"/>
    <property type="evidence" value="ECO:0007669"/>
    <property type="project" value="TreeGrafter"/>
</dbReference>
<dbReference type="FunFam" id="3.20.180.20:FF:000006">
    <property type="entry name" value="Dynein heavy chain family protein"/>
    <property type="match status" value="1"/>
</dbReference>
<dbReference type="Pfam" id="PF18199">
    <property type="entry name" value="Dynein_C"/>
    <property type="match status" value="2"/>
</dbReference>
<reference evidence="7" key="1">
    <citation type="submission" date="2016-10" db="EMBL/GenBank/DDBJ databases">
        <authorList>
            <person name="Benchimol M."/>
            <person name="Almeida L.G."/>
            <person name="Vasconcelos A.T."/>
            <person name="Perreira-Neves A."/>
            <person name="Rosa I.A."/>
            <person name="Tasca T."/>
            <person name="Bogo M.R."/>
            <person name="de Souza W."/>
        </authorList>
    </citation>
    <scope>NUCLEOTIDE SEQUENCE [LARGE SCALE GENOMIC DNA]</scope>
    <source>
        <strain evidence="7">K</strain>
    </source>
</reference>
<feature type="compositionally biased region" description="Basic and acidic residues" evidence="2">
    <location>
        <begin position="4059"/>
        <end position="4068"/>
    </location>
</feature>
<feature type="domain" description="Dynein heavy chain hydrolytic ATP-binding dynein motor region" evidence="4">
    <location>
        <begin position="1391"/>
        <end position="1731"/>
    </location>
</feature>
<dbReference type="GO" id="GO:0005524">
    <property type="term" value="F:ATP binding"/>
    <property type="evidence" value="ECO:0007669"/>
    <property type="project" value="InterPro"/>
</dbReference>
<dbReference type="FunFam" id="1.20.140.100:FF:000008">
    <property type="entry name" value="Dynein heavy chain domain 1"/>
    <property type="match status" value="1"/>
</dbReference>
<dbReference type="Gene3D" id="1.10.287.2620">
    <property type="match status" value="1"/>
</dbReference>
<dbReference type="GO" id="GO:0060294">
    <property type="term" value="P:cilium movement involved in cell motility"/>
    <property type="evidence" value="ECO:0007669"/>
    <property type="project" value="TreeGrafter"/>
</dbReference>
<dbReference type="SUPFAM" id="SSF52540">
    <property type="entry name" value="P-loop containing nucleoside triphosphate hydrolases"/>
    <property type="match status" value="1"/>
</dbReference>
<evidence type="ECO:0000259" key="4">
    <source>
        <dbReference type="Pfam" id="PF12774"/>
    </source>
</evidence>
<feature type="coiled-coil region" evidence="1">
    <location>
        <begin position="2867"/>
        <end position="2936"/>
    </location>
</feature>
<dbReference type="Gene3D" id="1.10.8.720">
    <property type="entry name" value="Region D6 of dynein motor"/>
    <property type="match status" value="1"/>
</dbReference>
<dbReference type="EMBL" id="MLAK01001015">
    <property type="protein sequence ID" value="OHS99238.1"/>
    <property type="molecule type" value="Genomic_DNA"/>
</dbReference>
<dbReference type="Pfam" id="PF12781">
    <property type="entry name" value="AAA_9"/>
    <property type="match status" value="1"/>
</dbReference>
<feature type="domain" description="Dynein heavy chain C-terminal" evidence="6">
    <location>
        <begin position="4078"/>
        <end position="4149"/>
    </location>
</feature>
<dbReference type="FunFam" id="3.40.50.300:FF:002338">
    <property type="entry name" value="Dynein heavy chain family protein"/>
    <property type="match status" value="1"/>
</dbReference>
<feature type="domain" description="Dynein heavy chain C-terminal" evidence="6">
    <location>
        <begin position="3806"/>
        <end position="3953"/>
    </location>
</feature>
<dbReference type="GO" id="GO:0097729">
    <property type="term" value="C:9+2 motile cilium"/>
    <property type="evidence" value="ECO:0007669"/>
    <property type="project" value="TreeGrafter"/>
</dbReference>
<evidence type="ECO:0000313" key="8">
    <source>
        <dbReference type="Proteomes" id="UP000179807"/>
    </source>
</evidence>
<sequence length="4156" mass="477451">MSLPPKRRKFAKDDTDYRSKPLIRKPVSSKLIPGAPNIFDSRDIENRSTSFDIQVPGANQGTNILQIQNPGLLAFRNKADKFRETEFIRAESQCAPKAITSSLLARKPLGKLRDPTDIPALETVQKMIENERNSLAFPGDPVAYFSKRKDGRGHLFIYLLYAMDPKDPFFSPYELKKVTSADIRSDRDYFTMSATGVTLVQADGNTEHVTLDQWARDSSSFITLRKLKFFSQYFYWKPFRLLKKFILQNRFSDLKESMHTYPFFKNVNFFHEFMKSAPKTETEGADTDVFSYLSLLNIQETGDALLKQYLLSSFQSAKKYRIDEFEATNKSNIENLKKEFSDFISNLQESILLIYEKVSNPELVQVNDSDFPEIRRRNPNLGQLMVLEKKKAAARNDKTKMVNREIGSIGSFIRMVDYILLECLTSSCKTSWKTAESNVSDPSQGTIFQVEVLFNDEGNVVFKPLLKDLLHSISWALKASVDTLNSLPRLILMPKLRPLLRDNGLNLKKLYKNGPQFSQIINQENALDKIKKSIKDSVRNAYELALKVSQSYTKFYPIFKLGQTWDPRDYIITRKGEKYNGSLQIPPGEDDDEFLLKHMDEPVVDFDRVEQDIQRFRKDEERVRSNKSLASGQSKLALYIDTKNIRDTLTPIPTKALNDLIQILNDLIEYKNAKISNALKFYDKRLKQVPRQLDNFVEFCEILQRTIDVTPQIKAELDFVDRMIMLFEKFDMSGSSATQITMFHSFEMAKKQAQQLRDQSLEEFVTKLKTVVRETERKIDHFYEKATTVPATMKDADIDSRLPSAQKLCVKVEKMSPDIDKIVKYQEIIGVELNNFSAFLDVSAAAKFAVRLYTAVSQWQGISKQMTSIPFANINIDDFHAELDSLKEVVSDLQATAKTNYPILNELVSKVNEISPFISELEHLSKGKMQVRHWNTLFEECQQQNSYHTQITIEELLSLGILQMKDKIESITATSHGESELEAEFQQISNHWNKVQLPLVDQQIKTDETLLLGPTDNLVSEIYDTLATLQKMLALPFVQGVREAVTSLSMTLENITQILDAWRVFQSNWVVLSALFNLEEARAALPHQANRFATVQRKWISIARNTMKDTRLFSVCAFPSLLDVLNENNKSMESILTALGKFLDTKRSAMPRLFFLSNDEVLTLASTNIFSVFSRTITKLFMHIKSFDYKDIDTTEREVDTGNQSFQRMKIYGIVSEDGDILPFSKYVSCASPLENWLTQLIETMRNAVRDSIASSSSNAANGNFADWVCHLPVYIAYTALNFVFTREMDECFSAFESSPKIFSNYEKTLAKRADDITDFFHNKNPTPDQQRKLSVILTQLIALRDILSLVHDKNAFSSQQFIWQHNLKFRVQPNTQHLVVEFGDITWDHGLEFWGTVPRLIQPPGLEATRRAFITALSQGNVPVLSGSDASGRQQLLRNLACQIGRFVFVARPFPDINELFMSRILIGAASSGSWTIFTNIDLLSHKCLCYLFDNIRSLNVAQAAGNPRITISSRLVDLNKGCRIFVSSHPLKEKMPEFPPQFRSFLRPVSMPKPDYTRFAEIKLISLGFKNAKINAPKIAESVYQIVNFFSSALHSRTTLFHILMICDQSFESVVEFGEEFNEESVIAFTIYQYFRILLTNDVQRNTMLKTLYATFRIYNTFDEFVDHIERIIDIPINKKIVAVAEREIQKLGQELPTEYIVKQVLTLYHMMIRDFCTIIAGPPNSGKSLIVKILSKCLEDPEVQECQCRLKPFSIRTMYHASDLEPHIFGNITNDLSLGQIWSYGQIQAILTSLYSIGKQYTAVFMFNGPLTPSYVKFLTQFLGSPSLNRCMLNSLDSYKINEQIKVIVETDSLDNVTPGLLTRSNILIMNNAQSSLNTHSIKPTCSLEHPSIPFSRALTYANGLDPESIAKFRTQFCEIAPNIVRRIYHTKNQVCSSETDTHVLYGEILLTEILPMYAAIFAFLSVEPIKLDLADEKQIKTLIVISFFRVFSSFLDEKEMSSFDTWLRTTYTIDAPPDWVGYSVPDHFWETFKRPSLWSLRLFKGKLIPLDFAPINEKPIINMRSDNMLPILQDEVMFIHAQMLQALHISQTLLKNKINFIINGCAESGKSTFINLMFRDIEGIIPIIIPSSKYHSQETLLSYISLHTNLISKIQVPMSQMKTFALVFENVEASHTNLLEFIRMLMVERQIPIYSTGDQKIYEQQKVNNFIVIISTREYEKLPVRFLTMFFPISLHKLSQSTASFIAAQTMVTYGNEEEYSKEIVKIISQILQQFPTKMNSSAIIKAIYIFCHIENKTNKIANLKTILGQMYYFVFHQMKIEDYSDKLSFMVKSYAQTDEETETVEKFLEYSSIYYPKFTISKDLKNFDVTSDFKQFKPMKEEMTQSLSIYNTNSNEKIVLRFSRHVLFHISLVHTALNCPGRNLIIRGKPGSGRYTITRFVTNLLESDFVNIGPPSPDEELSGEERLSGFHGLIRDVITNATVHQKKTVIFLRLSKHTKTEAEFLINFVSQRDFTSFFTSSQLDDLYIRFTGLHSLNYEQRLVAWRQIRNLLKLNIHIVISQDLADNTSIESTKFDHILLESDRPENYKSTALDCLDGLASRKLIINSKDKLPGLFFKLCEIARFRMQYFHINYYYDFVDSFAHFSAADYQDVLSMNENIQSALEFLARLETESHQIDKKLDSLAPTLQRLQIDSETLLSSYTTRKEAIETRRAKLDEEHREKAEEVSQLEEAVTELKAELENKQPKIDQNQKIVEELNDNDIETIRITAADPMPSLRLLLEIFCLILDRPASYERAGQKLLMDPKFIETVVAHVSKTTMTPQLLALIEPYFEMEALNPDELESIAPSLKSLFDWIECVCKVAILRDKLLKKKKELEDKQRQLNEYVEEMNLEKSSIEQVEASLENENKALAASTAAREEMEKEYQSVDARKKSIDSIFKGIEHFTEKWQDEASKFAVKKEKLIGDCILFAFYLVFCGAMDSENKKLALEAVVGEIRLAGIDTNFEDPMRSIADKFVSANTEDISTRTDLMFSMNAVVDSHHVRSTFRTPLLLDPDGLVLNFLISSIKPKRLIVVSQNSSTLDTTLANAICDGKTLILQDADYLHPLIVPLMPLDLFTLEQNTVREIRINTKLTTWDPRFKLILVSSFSDAKHLPENLLSRVTLINVSSSSLETTKTFLTNTFIDFFDPELIPKISSMHRSELSQRVQIQKYERDTLDILSDIVATQQTNPEYDYLSDEETLADLIRSKDCYFKLLNTNTDFSALKEEIKTTEQPFRNHVRLCHTFWEVMSRILPQVSEQARFSFNSYQKQISSVFVNEGLHAGTLTSEQHATLHSALINATFQFIFQTIPVVDSFFFLFISSFKLREFEEKLYPRDLRAVMTHIKDEYNSIVNFKYFEPDNTGDPFDHLKYTNIANVYEYVKEFISEQFGPEFTSFIQHFQVDSIISNTATVPTLIVASPIVDPTSLVHLFVNLRCRHENFDAISLSDDLEVIRNTRKMLVTALNRGNWVLIHYSKPNKSAADMLVDVFMQMTTTSVNTNFRLIVICSTLKYLSPSMIAKSKRVNVEKFPSIRNNMLMIYHHHNSSIRSATNPKMMKKLSYAAALLVASMNFRSFIQPIGFNYYIYQNDMVYKDFIDVMRAIIDSSQNDVPLKSIRSILEDIIFPSIFDEYDKRILRSQILNLFMTDTADDGFSPCKDSDEAEIWTIPSGDLPVSNYSQTIQQIPFVSSTQILQMNKEMSTPLMNWNLSRWISKPFLKYQSTPPKIDVNNALVKIDNFTLLLPEKIGSNDEYLFDDLSGLFLYSEIVHLNKVLTFLKDELSHINSQLKENIITEDARLITRGIVPKKWKEFSNYFCTNSINKFATQYIETHAFLMKWMKDGLPHKFDAKLIHNMKSLLNYYLIDISSKSEMSSDLLTIEFSFADPEMEPNENQIMLTNLTMACGSIDEKGFLNLKSDINEEEESAEKVNENDNTSETQPDSKLAEGSQKNETNNENSKENQNQTETQKENNQNLNSSNENQSETNKQNDNNKNNEASKEENKVGNQNENETDENNKVKKEQEIEHKPFTTGICLLCNVVKKAARQGRTFRCPLYKSFLIKGLNRTDEQIDPVEGESNNFVWEIELPTDQAEKQWIEMGTSLVCCVPEQFT</sequence>
<feature type="coiled-coil region" evidence="1">
    <location>
        <begin position="2704"/>
        <end position="2752"/>
    </location>
</feature>
<dbReference type="GO" id="GO:0030286">
    <property type="term" value="C:dynein complex"/>
    <property type="evidence" value="ECO:0007669"/>
    <property type="project" value="InterPro"/>
</dbReference>
<dbReference type="Pfam" id="PF08393">
    <property type="entry name" value="DHC_N2"/>
    <property type="match status" value="1"/>
</dbReference>
<dbReference type="Gene3D" id="3.20.180.20">
    <property type="entry name" value="Dynein heavy chain, N-terminal domain 2"/>
    <property type="match status" value="1"/>
</dbReference>
<feature type="domain" description="Dynein heavy chain linker" evidence="3">
    <location>
        <begin position="850"/>
        <end position="1255"/>
    </location>
</feature>
<evidence type="ECO:0000256" key="2">
    <source>
        <dbReference type="SAM" id="MobiDB-lite"/>
    </source>
</evidence>
<dbReference type="GO" id="GO:0051959">
    <property type="term" value="F:dynein light intermediate chain binding"/>
    <property type="evidence" value="ECO:0007669"/>
    <property type="project" value="InterPro"/>
</dbReference>
<evidence type="ECO:0000313" key="7">
    <source>
        <dbReference type="EMBL" id="OHS99238.1"/>
    </source>
</evidence>
<dbReference type="InterPro" id="IPR042228">
    <property type="entry name" value="Dynein_linker_3"/>
</dbReference>
<protein>
    <submittedName>
        <fullName evidence="7">Dynein heavy chain family protein</fullName>
    </submittedName>
</protein>
<dbReference type="Pfam" id="PF12774">
    <property type="entry name" value="AAA_6"/>
    <property type="match status" value="1"/>
</dbReference>
<organism evidence="7 8">
    <name type="scientific">Tritrichomonas foetus</name>
    <dbReference type="NCBI Taxonomy" id="1144522"/>
    <lineage>
        <taxon>Eukaryota</taxon>
        <taxon>Metamonada</taxon>
        <taxon>Parabasalia</taxon>
        <taxon>Tritrichomonadida</taxon>
        <taxon>Tritrichomonadidae</taxon>
        <taxon>Tritrichomonas</taxon>
    </lineage>
</organism>
<evidence type="ECO:0000256" key="1">
    <source>
        <dbReference type="SAM" id="Coils"/>
    </source>
</evidence>
<dbReference type="GO" id="GO:0045505">
    <property type="term" value="F:dynein intermediate chain binding"/>
    <property type="evidence" value="ECO:0007669"/>
    <property type="project" value="InterPro"/>
</dbReference>
<keyword evidence="8" id="KW-1185">Reference proteome</keyword>
<feature type="compositionally biased region" description="Low complexity" evidence="2">
    <location>
        <begin position="3993"/>
        <end position="4040"/>
    </location>
</feature>
<dbReference type="FunFam" id="1.20.920.20:FF:000011">
    <property type="entry name" value="Dynein heavy chain domain 1"/>
    <property type="match status" value="1"/>
</dbReference>